<evidence type="ECO:0000313" key="3">
    <source>
        <dbReference type="Proteomes" id="UP000056750"/>
    </source>
</evidence>
<name>A0ABM5YJ57_9ALTE</name>
<dbReference type="Proteomes" id="UP000056750">
    <property type="component" value="Chromosome"/>
</dbReference>
<keyword evidence="3" id="KW-1185">Reference proteome</keyword>
<reference evidence="2 3" key="1">
    <citation type="submission" date="2015-12" db="EMBL/GenBank/DDBJ databases">
        <title>Intraspecies pangenome expansion in the marine bacterium Alteromonas.</title>
        <authorList>
            <person name="Lopez-Perez M."/>
            <person name="Rodriguez-Valera F."/>
        </authorList>
    </citation>
    <scope>NUCLEOTIDE SEQUENCE [LARGE SCALE GENOMIC DNA]</scope>
    <source>
        <strain evidence="2 3">LMG 21861</strain>
    </source>
</reference>
<feature type="domain" description="HD" evidence="1">
    <location>
        <begin position="54"/>
        <end position="120"/>
    </location>
</feature>
<organism evidence="2 3">
    <name type="scientific">Alteromonas stellipolaris</name>
    <dbReference type="NCBI Taxonomy" id="233316"/>
    <lineage>
        <taxon>Bacteria</taxon>
        <taxon>Pseudomonadati</taxon>
        <taxon>Pseudomonadota</taxon>
        <taxon>Gammaproteobacteria</taxon>
        <taxon>Alteromonadales</taxon>
        <taxon>Alteromonadaceae</taxon>
        <taxon>Alteromonas/Salinimonas group</taxon>
        <taxon>Alteromonas</taxon>
    </lineage>
</organism>
<dbReference type="EMBL" id="CP013926">
    <property type="protein sequence ID" value="AMJ74353.1"/>
    <property type="molecule type" value="Genomic_DNA"/>
</dbReference>
<gene>
    <name evidence="2" type="ORF">AVL57_10490</name>
</gene>
<dbReference type="Gene3D" id="1.10.3210.10">
    <property type="entry name" value="Hypothetical protein af1432"/>
    <property type="match status" value="1"/>
</dbReference>
<evidence type="ECO:0000313" key="2">
    <source>
        <dbReference type="EMBL" id="AMJ74353.1"/>
    </source>
</evidence>
<protein>
    <submittedName>
        <fullName evidence="2">Peptidase</fullName>
    </submittedName>
</protein>
<accession>A0ABM5YJ57</accession>
<dbReference type="InterPro" id="IPR006674">
    <property type="entry name" value="HD_domain"/>
</dbReference>
<dbReference type="Pfam" id="PF01966">
    <property type="entry name" value="HD"/>
    <property type="match status" value="1"/>
</dbReference>
<dbReference type="InterPro" id="IPR003607">
    <property type="entry name" value="HD/PDEase_dom"/>
</dbReference>
<sequence length="207" mass="23708">MMETVQFRQMKDGTKEEYLFLTKHEDEYAKGLPDRILQALKNLENTLSGYQVSRLGHSLQSATRAEADGADEEMIVAALIHDLGDDLAPHNHSQYAASILRPYVRPEVTWIINQHGLFQNVYYAHFLGGDPNEREYLKDHPWYQACVDFCEKWDQSSFDPDYPTKPLSHFEPLVRKIFSRTAFDPKYVGEQTMGKSAVDIAMSGTSE</sequence>
<dbReference type="PANTHER" id="PTHR40202">
    <property type="match status" value="1"/>
</dbReference>
<proteinExistence type="predicted"/>
<dbReference type="SUPFAM" id="SSF109604">
    <property type="entry name" value="HD-domain/PDEase-like"/>
    <property type="match status" value="1"/>
</dbReference>
<dbReference type="PANTHER" id="PTHR40202:SF1">
    <property type="entry name" value="HD DOMAIN-CONTAINING PROTEIN"/>
    <property type="match status" value="1"/>
</dbReference>
<evidence type="ECO:0000259" key="1">
    <source>
        <dbReference type="Pfam" id="PF01966"/>
    </source>
</evidence>
<dbReference type="InterPro" id="IPR052567">
    <property type="entry name" value="OP_Dioxygenase"/>
</dbReference>
<dbReference type="CDD" id="cd00077">
    <property type="entry name" value="HDc"/>
    <property type="match status" value="1"/>
</dbReference>